<name>A0ABD0PLR7_CIRMR</name>
<evidence type="ECO:0000313" key="3">
    <source>
        <dbReference type="Proteomes" id="UP001529510"/>
    </source>
</evidence>
<reference evidence="2 3" key="1">
    <citation type="submission" date="2024-05" db="EMBL/GenBank/DDBJ databases">
        <title>Genome sequencing and assembly of Indian major carp, Cirrhinus mrigala (Hamilton, 1822).</title>
        <authorList>
            <person name="Mohindra V."/>
            <person name="Chowdhury L.M."/>
            <person name="Lal K."/>
            <person name="Jena J.K."/>
        </authorList>
    </citation>
    <scope>NUCLEOTIDE SEQUENCE [LARGE SCALE GENOMIC DNA]</scope>
    <source>
        <strain evidence="2">CM1030</strain>
        <tissue evidence="2">Blood</tissue>
    </source>
</reference>
<comment type="caution">
    <text evidence="2">The sequence shown here is derived from an EMBL/GenBank/DDBJ whole genome shotgun (WGS) entry which is preliminary data.</text>
</comment>
<dbReference type="EMBL" id="JAMKFB020000015">
    <property type="protein sequence ID" value="KAL0174960.1"/>
    <property type="molecule type" value="Genomic_DNA"/>
</dbReference>
<evidence type="ECO:0000256" key="1">
    <source>
        <dbReference type="SAM" id="MobiDB-lite"/>
    </source>
</evidence>
<feature type="region of interest" description="Disordered" evidence="1">
    <location>
        <begin position="1"/>
        <end position="80"/>
    </location>
</feature>
<dbReference type="AlphaFoldDB" id="A0ABD0PLR7"/>
<evidence type="ECO:0000313" key="2">
    <source>
        <dbReference type="EMBL" id="KAL0174960.1"/>
    </source>
</evidence>
<accession>A0ABD0PLR7</accession>
<organism evidence="2 3">
    <name type="scientific">Cirrhinus mrigala</name>
    <name type="common">Mrigala</name>
    <dbReference type="NCBI Taxonomy" id="683832"/>
    <lineage>
        <taxon>Eukaryota</taxon>
        <taxon>Metazoa</taxon>
        <taxon>Chordata</taxon>
        <taxon>Craniata</taxon>
        <taxon>Vertebrata</taxon>
        <taxon>Euteleostomi</taxon>
        <taxon>Actinopterygii</taxon>
        <taxon>Neopterygii</taxon>
        <taxon>Teleostei</taxon>
        <taxon>Ostariophysi</taxon>
        <taxon>Cypriniformes</taxon>
        <taxon>Cyprinidae</taxon>
        <taxon>Labeoninae</taxon>
        <taxon>Labeonini</taxon>
        <taxon>Cirrhinus</taxon>
    </lineage>
</organism>
<feature type="compositionally biased region" description="Pro residues" evidence="1">
    <location>
        <begin position="1"/>
        <end position="11"/>
    </location>
</feature>
<feature type="compositionally biased region" description="Basic and acidic residues" evidence="1">
    <location>
        <begin position="41"/>
        <end position="80"/>
    </location>
</feature>
<feature type="non-terminal residue" evidence="2">
    <location>
        <position position="1"/>
    </location>
</feature>
<proteinExistence type="predicted"/>
<dbReference type="Proteomes" id="UP001529510">
    <property type="component" value="Unassembled WGS sequence"/>
</dbReference>
<sequence length="80" mass="9059">LPPPPEPPPCQTPRVQGARNMPNPSDRKASSLERQPMMGLEEMKSSLDRQARTSLERHQQAQDRLGSIERGEESRRGQKN</sequence>
<feature type="non-terminal residue" evidence="2">
    <location>
        <position position="80"/>
    </location>
</feature>
<gene>
    <name evidence="2" type="ORF">M9458_030928</name>
</gene>
<keyword evidence="3" id="KW-1185">Reference proteome</keyword>
<protein>
    <submittedName>
        <fullName evidence="2">Uncharacterized protein</fullName>
    </submittedName>
</protein>